<protein>
    <recommendedName>
        <fullName evidence="1">Transposase IS204/IS1001/IS1096/IS1165 DDE domain-containing protein</fullName>
    </recommendedName>
</protein>
<comment type="caution">
    <text evidence="2">The sequence shown here is derived from an EMBL/GenBank/DDBJ whole genome shotgun (WGS) entry which is preliminary data.</text>
</comment>
<dbReference type="NCBIfam" id="NF033550">
    <property type="entry name" value="transpos_ISL3"/>
    <property type="match status" value="1"/>
</dbReference>
<dbReference type="Proteomes" id="UP000178583">
    <property type="component" value="Unassembled WGS sequence"/>
</dbReference>
<sequence length="405" mass="47606">MNNCFIKLFQLQEFHVEDSKLEGKIMIITVRPKTNGVRCKDCGKYITTVNRYPKPRKVKHMFWQGNLIMLSIKTRAFFCWQCQKKDRRRHITIDRLKSVPPHRNYSLVYADQIMKGLGSTSFKTQQELAESSFATISKLLSERIDPFIGVWPEETIVAIGLDCHSFSGMKMLPTITDLTNHRLISILPDDRRTTVERFLKNIPADKKGKITEVCIDMSRDYFQTITRELPQAKIVVDAFHVIADANRRITELRTAIQKRDKVSLPKRLFDKPKEHLKPNERVSLNEINRAYPELLGLWRFKEELRRIYKIPNNTLAEISFSSMAKRMKLSKHESVKHWLRTLMRWRKEILAYFDNFTTNGYTEGVNTKLKTIKRLSYGFRNIDNYIRKAMLAFLPISLLLSHYLT</sequence>
<dbReference type="EMBL" id="MEZY01000035">
    <property type="protein sequence ID" value="OGD63493.1"/>
    <property type="molecule type" value="Genomic_DNA"/>
</dbReference>
<dbReference type="InterPro" id="IPR047951">
    <property type="entry name" value="Transpos_ISL3"/>
</dbReference>
<organism evidence="2 3">
    <name type="scientific">Candidatus Berkelbacteria bacterium RIFOXYA2_FULL_43_10</name>
    <dbReference type="NCBI Taxonomy" id="1797472"/>
    <lineage>
        <taxon>Bacteria</taxon>
        <taxon>Candidatus Berkelbacteria</taxon>
    </lineage>
</organism>
<gene>
    <name evidence="2" type="ORF">A2215_03805</name>
</gene>
<dbReference type="AlphaFoldDB" id="A0A1F5E7Z4"/>
<evidence type="ECO:0000313" key="3">
    <source>
        <dbReference type="Proteomes" id="UP000178583"/>
    </source>
</evidence>
<accession>A0A1F5E7Z4</accession>
<name>A0A1F5E7Z4_9BACT</name>
<evidence type="ECO:0000313" key="2">
    <source>
        <dbReference type="EMBL" id="OGD63493.1"/>
    </source>
</evidence>
<reference evidence="2 3" key="1">
    <citation type="journal article" date="2016" name="Nat. Commun.">
        <title>Thousands of microbial genomes shed light on interconnected biogeochemical processes in an aquifer system.</title>
        <authorList>
            <person name="Anantharaman K."/>
            <person name="Brown C.T."/>
            <person name="Hug L.A."/>
            <person name="Sharon I."/>
            <person name="Castelle C.J."/>
            <person name="Probst A.J."/>
            <person name="Thomas B.C."/>
            <person name="Singh A."/>
            <person name="Wilkins M.J."/>
            <person name="Karaoz U."/>
            <person name="Brodie E.L."/>
            <person name="Williams K.H."/>
            <person name="Hubbard S.S."/>
            <person name="Banfield J.F."/>
        </authorList>
    </citation>
    <scope>NUCLEOTIDE SEQUENCE [LARGE SCALE GENOMIC DNA]</scope>
</reference>
<feature type="domain" description="Transposase IS204/IS1001/IS1096/IS1165 DDE" evidence="1">
    <location>
        <begin position="159"/>
        <end position="387"/>
    </location>
</feature>
<dbReference type="Pfam" id="PF01610">
    <property type="entry name" value="DDE_Tnp_ISL3"/>
    <property type="match status" value="1"/>
</dbReference>
<dbReference type="PANTHER" id="PTHR33498:SF1">
    <property type="entry name" value="TRANSPOSASE FOR INSERTION SEQUENCE ELEMENT IS1557"/>
    <property type="match status" value="1"/>
</dbReference>
<dbReference type="PANTHER" id="PTHR33498">
    <property type="entry name" value="TRANSPOSASE FOR INSERTION SEQUENCE ELEMENT IS1557"/>
    <property type="match status" value="1"/>
</dbReference>
<dbReference type="InterPro" id="IPR002560">
    <property type="entry name" value="Transposase_DDE"/>
</dbReference>
<evidence type="ECO:0000259" key="1">
    <source>
        <dbReference type="Pfam" id="PF01610"/>
    </source>
</evidence>
<proteinExistence type="predicted"/>